<dbReference type="PANTHER" id="PTHR43790:SF9">
    <property type="entry name" value="GALACTOFURANOSE TRANSPORTER ATP-BINDING PROTEIN YTFR"/>
    <property type="match status" value="1"/>
</dbReference>
<dbReference type="Proteomes" id="UP001431181">
    <property type="component" value="Unassembled WGS sequence"/>
</dbReference>
<dbReference type="Gene3D" id="3.40.50.300">
    <property type="entry name" value="P-loop containing nucleotide triphosphate hydrolases"/>
    <property type="match status" value="2"/>
</dbReference>
<evidence type="ECO:0000256" key="1">
    <source>
        <dbReference type="ARBA" id="ARBA00022448"/>
    </source>
</evidence>
<keyword evidence="2" id="KW-0677">Repeat</keyword>
<dbReference type="InterPro" id="IPR003439">
    <property type="entry name" value="ABC_transporter-like_ATP-bd"/>
</dbReference>
<gene>
    <name evidence="6" type="ORF">ONZ52_07390</name>
</gene>
<feature type="domain" description="ABC transporter" evidence="5">
    <location>
        <begin position="15"/>
        <end position="248"/>
    </location>
</feature>
<dbReference type="PROSITE" id="PS00211">
    <property type="entry name" value="ABC_TRANSPORTER_1"/>
    <property type="match status" value="1"/>
</dbReference>
<dbReference type="CDD" id="cd03216">
    <property type="entry name" value="ABC_Carb_Monos_I"/>
    <property type="match status" value="1"/>
</dbReference>
<dbReference type="PROSITE" id="PS50893">
    <property type="entry name" value="ABC_TRANSPORTER_2"/>
    <property type="match status" value="2"/>
</dbReference>
<comment type="caution">
    <text evidence="6">The sequence shown here is derived from an EMBL/GenBank/DDBJ whole genome shotgun (WGS) entry which is preliminary data.</text>
</comment>
<keyword evidence="4 6" id="KW-0067">ATP-binding</keyword>
<organism evidence="6 7">
    <name type="scientific">Marinomonas rhodophyticola</name>
    <dbReference type="NCBI Taxonomy" id="2992803"/>
    <lineage>
        <taxon>Bacteria</taxon>
        <taxon>Pseudomonadati</taxon>
        <taxon>Pseudomonadota</taxon>
        <taxon>Gammaproteobacteria</taxon>
        <taxon>Oceanospirillales</taxon>
        <taxon>Oceanospirillaceae</taxon>
        <taxon>Marinomonas</taxon>
    </lineage>
</organism>
<dbReference type="InterPro" id="IPR050107">
    <property type="entry name" value="ABC_carbohydrate_import_ATPase"/>
</dbReference>
<keyword evidence="3" id="KW-0547">Nucleotide-binding</keyword>
<evidence type="ECO:0000256" key="2">
    <source>
        <dbReference type="ARBA" id="ARBA00022737"/>
    </source>
</evidence>
<dbReference type="EMBL" id="JAPEUL010000006">
    <property type="protein sequence ID" value="MCW4628807.1"/>
    <property type="molecule type" value="Genomic_DNA"/>
</dbReference>
<evidence type="ECO:0000256" key="4">
    <source>
        <dbReference type="ARBA" id="ARBA00022840"/>
    </source>
</evidence>
<reference evidence="6" key="1">
    <citation type="submission" date="2022-11" db="EMBL/GenBank/DDBJ databases">
        <title>Marinomonas sp. nov., isolated from marine algae.</title>
        <authorList>
            <person name="Choi D.G."/>
            <person name="Kim J.M."/>
            <person name="Lee J.K."/>
            <person name="Baek J.H."/>
            <person name="Jeon C.O."/>
        </authorList>
    </citation>
    <scope>NUCLEOTIDE SEQUENCE</scope>
    <source>
        <strain evidence="6">KJ51-3</strain>
    </source>
</reference>
<proteinExistence type="predicted"/>
<evidence type="ECO:0000313" key="7">
    <source>
        <dbReference type="Proteomes" id="UP001431181"/>
    </source>
</evidence>
<dbReference type="InterPro" id="IPR017871">
    <property type="entry name" value="ABC_transporter-like_CS"/>
</dbReference>
<dbReference type="SUPFAM" id="SSF52540">
    <property type="entry name" value="P-loop containing nucleoside triphosphate hydrolases"/>
    <property type="match status" value="2"/>
</dbReference>
<dbReference type="Pfam" id="PF00005">
    <property type="entry name" value="ABC_tran"/>
    <property type="match status" value="2"/>
</dbReference>
<sequence length="504" mass="54961">MLEACEQQKSVTSLLQFKNVSKRFGNSLAVNDVSFNVGSHSVVALLGENGAGKSTLIKTLAGIYQEDQGEILYQGVKLDQKNRHHDEIAFIHQDLGLVDWMTVSENMALSMGYCKKFGLIDWQATDARAAEALASVNADIDPRTRVFRLSRAEQSLIAIARAVYCKAKILVLDEPTASLPAADVARLFEVIRDLRQKGVGMIYVSHRLDEVMEISDSMVIMRDGRLVAECATQGMQAKALVELIVGNAQKDFQRLSVDPSAPTVLDVSNFEAGNVGPVSFHVKQGEILGLIGLRGGGQGEVGRALFGDYPIFNGQVRLDGKLLSLDSTSAAIHAGIGYVAGERAENLAMSMSVQDNFFLNPLLGNPPLFALNTLSKEQNIASDLIDRFDVRPRDPDQTIENLSGGNQQKVIMARWLNLNKRVLILDEPTAGVDVGAKAEIYNLLKASVSNGLTVIVVSTDFEEIEKICNRCYVFSKGRIHKELTENEMTFANMLEVASADGAVN</sequence>
<dbReference type="InterPro" id="IPR027417">
    <property type="entry name" value="P-loop_NTPase"/>
</dbReference>
<dbReference type="RefSeq" id="WP_265218018.1">
    <property type="nucleotide sequence ID" value="NZ_JAPEUL010000006.1"/>
</dbReference>
<evidence type="ECO:0000313" key="6">
    <source>
        <dbReference type="EMBL" id="MCW4628807.1"/>
    </source>
</evidence>
<evidence type="ECO:0000256" key="3">
    <source>
        <dbReference type="ARBA" id="ARBA00022741"/>
    </source>
</evidence>
<dbReference type="GO" id="GO:0005524">
    <property type="term" value="F:ATP binding"/>
    <property type="evidence" value="ECO:0007669"/>
    <property type="project" value="UniProtKB-KW"/>
</dbReference>
<protein>
    <submittedName>
        <fullName evidence="6">Sugar ABC transporter ATP-binding protein</fullName>
    </submittedName>
</protein>
<keyword evidence="1" id="KW-0813">Transport</keyword>
<name>A0ABT3KE36_9GAMM</name>
<dbReference type="PANTHER" id="PTHR43790">
    <property type="entry name" value="CARBOHYDRATE TRANSPORT ATP-BINDING PROTEIN MG119-RELATED"/>
    <property type="match status" value="1"/>
</dbReference>
<dbReference type="SMART" id="SM00382">
    <property type="entry name" value="AAA"/>
    <property type="match status" value="2"/>
</dbReference>
<keyword evidence="7" id="KW-1185">Reference proteome</keyword>
<accession>A0ABT3KE36</accession>
<dbReference type="CDD" id="cd03215">
    <property type="entry name" value="ABC_Carb_Monos_II"/>
    <property type="match status" value="1"/>
</dbReference>
<evidence type="ECO:0000259" key="5">
    <source>
        <dbReference type="PROSITE" id="PS50893"/>
    </source>
</evidence>
<dbReference type="InterPro" id="IPR003593">
    <property type="entry name" value="AAA+_ATPase"/>
</dbReference>
<feature type="domain" description="ABC transporter" evidence="5">
    <location>
        <begin position="252"/>
        <end position="501"/>
    </location>
</feature>